<organism evidence="1 2">
    <name type="scientific">Candidatus Desulfobia pelagia</name>
    <dbReference type="NCBI Taxonomy" id="2841692"/>
    <lineage>
        <taxon>Bacteria</taxon>
        <taxon>Pseudomonadati</taxon>
        <taxon>Thermodesulfobacteriota</taxon>
        <taxon>Desulfobulbia</taxon>
        <taxon>Desulfobulbales</taxon>
        <taxon>Desulfobulbaceae</taxon>
        <taxon>Candidatus Desulfobia</taxon>
    </lineage>
</organism>
<reference evidence="1 2" key="1">
    <citation type="submission" date="2020-08" db="EMBL/GenBank/DDBJ databases">
        <title>Bridging the membrane lipid divide: bacteria of the FCB group superphylum have the potential to synthesize archaeal ether lipids.</title>
        <authorList>
            <person name="Villanueva L."/>
            <person name="Von Meijenfeldt F.A.B."/>
            <person name="Westbye A.B."/>
            <person name="Yadav S."/>
            <person name="Hopmans E.C."/>
            <person name="Dutilh B.E."/>
            <person name="Sinninghe Damste J.S."/>
        </authorList>
    </citation>
    <scope>NUCLEOTIDE SEQUENCE [LARGE SCALE GENOMIC DNA]</scope>
    <source>
        <strain evidence="1">NIOZ-UU47</strain>
    </source>
</reference>
<evidence type="ECO:0000313" key="1">
    <source>
        <dbReference type="EMBL" id="MBC8317788.1"/>
    </source>
</evidence>
<feature type="non-terminal residue" evidence="1">
    <location>
        <position position="1"/>
    </location>
</feature>
<protein>
    <submittedName>
        <fullName evidence="1">Uncharacterized protein</fullName>
    </submittedName>
</protein>
<gene>
    <name evidence="1" type="ORF">H8E41_07760</name>
</gene>
<accession>A0A8J6NFA2</accession>
<dbReference type="EMBL" id="JACNJZ010000106">
    <property type="protein sequence ID" value="MBC8317788.1"/>
    <property type="molecule type" value="Genomic_DNA"/>
</dbReference>
<dbReference type="Proteomes" id="UP000614424">
    <property type="component" value="Unassembled WGS sequence"/>
</dbReference>
<comment type="caution">
    <text evidence="1">The sequence shown here is derived from an EMBL/GenBank/DDBJ whole genome shotgun (WGS) entry which is preliminary data.</text>
</comment>
<name>A0A8J6NFA2_9BACT</name>
<sequence>NPICREAKKFAIIAACERGEIEYARTDGMDFSDPVLELIGKRVLVIHRESFERWAKRIDATVDLHLPTKASYLNSDHSFYAKELKIAVETWVELHERNPPNGIPKGGHKKYILDWLEENVPDLGSNARERIAMIINPNPKGGASPSQFSW</sequence>
<dbReference type="AlphaFoldDB" id="A0A8J6NFA2"/>
<evidence type="ECO:0000313" key="2">
    <source>
        <dbReference type="Proteomes" id="UP000614424"/>
    </source>
</evidence>
<proteinExistence type="predicted"/>